<comment type="caution">
    <text evidence="2">The sequence shown here is derived from an EMBL/GenBank/DDBJ whole genome shotgun (WGS) entry which is preliminary data.</text>
</comment>
<reference evidence="2 3" key="1">
    <citation type="journal article" date="2016" name="PLoS Pathog.">
        <title>Biosynthesis of antibiotic leucinostatins in bio-control fungus Purpureocillium lilacinum and their inhibition on phytophthora revealed by genome mining.</title>
        <authorList>
            <person name="Wang G."/>
            <person name="Liu Z."/>
            <person name="Lin R."/>
            <person name="Li E."/>
            <person name="Mao Z."/>
            <person name="Ling J."/>
            <person name="Yang Y."/>
            <person name="Yin W.B."/>
            <person name="Xie B."/>
        </authorList>
    </citation>
    <scope>NUCLEOTIDE SEQUENCE [LARGE SCALE GENOMIC DNA]</scope>
    <source>
        <strain evidence="2">170</strain>
    </source>
</reference>
<feature type="compositionally biased region" description="Basic and acidic residues" evidence="1">
    <location>
        <begin position="297"/>
        <end position="315"/>
    </location>
</feature>
<proteinExistence type="predicted"/>
<dbReference type="KEGG" id="pchm:VFPPC_16237"/>
<gene>
    <name evidence="2" type="ORF">VFPPC_16237</name>
</gene>
<accession>A0A179FGK3</accession>
<evidence type="ECO:0000256" key="1">
    <source>
        <dbReference type="SAM" id="MobiDB-lite"/>
    </source>
</evidence>
<feature type="region of interest" description="Disordered" evidence="1">
    <location>
        <begin position="295"/>
        <end position="315"/>
    </location>
</feature>
<dbReference type="EMBL" id="LSBJ02000005">
    <property type="protein sequence ID" value="OAQ64664.1"/>
    <property type="molecule type" value="Genomic_DNA"/>
</dbReference>
<dbReference type="STRING" id="1380566.A0A179FGK3"/>
<organism evidence="2 3">
    <name type="scientific">Pochonia chlamydosporia 170</name>
    <dbReference type="NCBI Taxonomy" id="1380566"/>
    <lineage>
        <taxon>Eukaryota</taxon>
        <taxon>Fungi</taxon>
        <taxon>Dikarya</taxon>
        <taxon>Ascomycota</taxon>
        <taxon>Pezizomycotina</taxon>
        <taxon>Sordariomycetes</taxon>
        <taxon>Hypocreomycetidae</taxon>
        <taxon>Hypocreales</taxon>
        <taxon>Clavicipitaceae</taxon>
        <taxon>Pochonia</taxon>
    </lineage>
</organism>
<evidence type="ECO:0000313" key="2">
    <source>
        <dbReference type="EMBL" id="OAQ64664.1"/>
    </source>
</evidence>
<protein>
    <submittedName>
        <fullName evidence="2">LysM domain-containing protein</fullName>
    </submittedName>
</protein>
<keyword evidence="3" id="KW-1185">Reference proteome</keyword>
<dbReference type="OrthoDB" id="3643156at2759"/>
<name>A0A179FGK3_METCM</name>
<dbReference type="GeneID" id="28857984"/>
<sequence length="315" mass="35522">MQREVQLRIPWSPIQLPHRKPKLWRLIRRLVGLQEDPDAEILSGMIISLRHASEAALGQGLRNTVAITAPWMRLWQDDCPGDSTVNEALRIAGLKPAPLGIMHPIYISETNAVLAANGRRICQDRWCYGAEASHEDPYTDDVVYLISFTYHSIYTSFQFASCFFHDSCDNKMGLIDPKLGFDRRDNAKNGAAFWHSLRQYLVKRVIEYSKHGRDIPPTSYMVVLAGEAAESAEFFNVVGEAIGDIKKLATKSKPTPKIELVLSNHPVYAAARGAAFWMRTSLDPAYCDDYIEEVEREEGPRSEKHEASDHGHGEL</sequence>
<dbReference type="AlphaFoldDB" id="A0A179FGK3"/>
<dbReference type="RefSeq" id="XP_018141978.1">
    <property type="nucleotide sequence ID" value="XM_018293990.1"/>
</dbReference>
<evidence type="ECO:0000313" key="3">
    <source>
        <dbReference type="Proteomes" id="UP000078397"/>
    </source>
</evidence>
<dbReference type="Proteomes" id="UP000078397">
    <property type="component" value="Unassembled WGS sequence"/>
</dbReference>